<evidence type="ECO:0000256" key="6">
    <source>
        <dbReference type="ARBA" id="ARBA00023004"/>
    </source>
</evidence>
<dbReference type="Gene3D" id="2.170.130.10">
    <property type="entry name" value="TonB-dependent receptor, plug domain"/>
    <property type="match status" value="1"/>
</dbReference>
<accession>A0ABM7VJE4</accession>
<name>A0ABM7VJE4_9BACT</name>
<evidence type="ECO:0000256" key="11">
    <source>
        <dbReference type="PROSITE-ProRule" id="PRU01360"/>
    </source>
</evidence>
<feature type="domain" description="TonB-dependent receptor plug" evidence="15">
    <location>
        <begin position="114"/>
        <end position="239"/>
    </location>
</feature>
<dbReference type="EMBL" id="AP025293">
    <property type="protein sequence ID" value="BDD01104.1"/>
    <property type="molecule type" value="Genomic_DNA"/>
</dbReference>
<keyword evidence="5 11" id="KW-0812">Transmembrane</keyword>
<dbReference type="Pfam" id="PF13715">
    <property type="entry name" value="CarbopepD_reg_2"/>
    <property type="match status" value="1"/>
</dbReference>
<evidence type="ECO:0000256" key="9">
    <source>
        <dbReference type="ARBA" id="ARBA00023136"/>
    </source>
</evidence>
<keyword evidence="4" id="KW-0410">Iron transport</keyword>
<evidence type="ECO:0000256" key="4">
    <source>
        <dbReference type="ARBA" id="ARBA00022496"/>
    </source>
</evidence>
<dbReference type="InterPro" id="IPR039426">
    <property type="entry name" value="TonB-dep_rcpt-like"/>
</dbReference>
<evidence type="ECO:0000256" key="12">
    <source>
        <dbReference type="RuleBase" id="RU003357"/>
    </source>
</evidence>
<dbReference type="NCBIfam" id="TIGR04056">
    <property type="entry name" value="OMP_RagA_SusC"/>
    <property type="match status" value="1"/>
</dbReference>
<dbReference type="Gene3D" id="2.40.170.20">
    <property type="entry name" value="TonB-dependent receptor, beta-barrel domain"/>
    <property type="match status" value="1"/>
</dbReference>
<dbReference type="InterPro" id="IPR000531">
    <property type="entry name" value="Beta-barrel_TonB"/>
</dbReference>
<dbReference type="InterPro" id="IPR012910">
    <property type="entry name" value="Plug_dom"/>
</dbReference>
<dbReference type="NCBIfam" id="TIGR04057">
    <property type="entry name" value="SusC_RagA_signa"/>
    <property type="match status" value="1"/>
</dbReference>
<comment type="similarity">
    <text evidence="11 12">Belongs to the TonB-dependent receptor family.</text>
</comment>
<dbReference type="PANTHER" id="PTHR32552:SF81">
    <property type="entry name" value="TONB-DEPENDENT OUTER MEMBRANE RECEPTOR"/>
    <property type="match status" value="1"/>
</dbReference>
<feature type="signal peptide" evidence="13">
    <location>
        <begin position="1"/>
        <end position="20"/>
    </location>
</feature>
<keyword evidence="10 11" id="KW-0998">Cell outer membrane</keyword>
<evidence type="ECO:0000256" key="7">
    <source>
        <dbReference type="ARBA" id="ARBA00023065"/>
    </source>
</evidence>
<keyword evidence="6" id="KW-0408">Iron</keyword>
<evidence type="ECO:0000256" key="8">
    <source>
        <dbReference type="ARBA" id="ARBA00023077"/>
    </source>
</evidence>
<evidence type="ECO:0000256" key="2">
    <source>
        <dbReference type="ARBA" id="ARBA00022448"/>
    </source>
</evidence>
<evidence type="ECO:0000256" key="13">
    <source>
        <dbReference type="SAM" id="SignalP"/>
    </source>
</evidence>
<feature type="domain" description="TonB-dependent receptor-like beta-barrel" evidence="14">
    <location>
        <begin position="437"/>
        <end position="846"/>
    </location>
</feature>
<evidence type="ECO:0000256" key="5">
    <source>
        <dbReference type="ARBA" id="ARBA00022692"/>
    </source>
</evidence>
<dbReference type="InterPro" id="IPR023996">
    <property type="entry name" value="TonB-dep_OMP_SusC/RagA"/>
</dbReference>
<evidence type="ECO:0000313" key="17">
    <source>
        <dbReference type="Proteomes" id="UP001354989"/>
    </source>
</evidence>
<dbReference type="PROSITE" id="PS52016">
    <property type="entry name" value="TONB_DEPENDENT_REC_3"/>
    <property type="match status" value="1"/>
</dbReference>
<keyword evidence="3 11" id="KW-1134">Transmembrane beta strand</keyword>
<dbReference type="SUPFAM" id="SSF56935">
    <property type="entry name" value="Porins"/>
    <property type="match status" value="1"/>
</dbReference>
<evidence type="ECO:0000256" key="3">
    <source>
        <dbReference type="ARBA" id="ARBA00022452"/>
    </source>
</evidence>
<evidence type="ECO:0000256" key="10">
    <source>
        <dbReference type="ARBA" id="ARBA00023237"/>
    </source>
</evidence>
<keyword evidence="7" id="KW-0406">Ion transport</keyword>
<dbReference type="InterPro" id="IPR023997">
    <property type="entry name" value="TonB-dep_OMP_SusC/RagA_CS"/>
</dbReference>
<keyword evidence="17" id="KW-1185">Reference proteome</keyword>
<dbReference type="InterPro" id="IPR008969">
    <property type="entry name" value="CarboxyPept-like_regulatory"/>
</dbReference>
<dbReference type="Pfam" id="PF00593">
    <property type="entry name" value="TonB_dep_Rec_b-barrel"/>
    <property type="match status" value="1"/>
</dbReference>
<keyword evidence="2 11" id="KW-0813">Transport</keyword>
<keyword evidence="13" id="KW-0732">Signal</keyword>
<dbReference type="InterPro" id="IPR036942">
    <property type="entry name" value="Beta-barrel_TonB_sf"/>
</dbReference>
<reference evidence="16 17" key="1">
    <citation type="submission" date="2021-12" db="EMBL/GenBank/DDBJ databases">
        <title>Genome sequencing of bacteria with rrn-lacking chromosome and rrn-plasmid.</title>
        <authorList>
            <person name="Anda M."/>
            <person name="Iwasaki W."/>
        </authorList>
    </citation>
    <scope>NUCLEOTIDE SEQUENCE [LARGE SCALE GENOMIC DNA]</scope>
    <source>
        <strain evidence="16 17">NBRC 101262</strain>
        <plasmid evidence="16 17">pPP1</plasmid>
    </source>
</reference>
<dbReference type="PANTHER" id="PTHR32552">
    <property type="entry name" value="FERRICHROME IRON RECEPTOR-RELATED"/>
    <property type="match status" value="1"/>
</dbReference>
<dbReference type="Gene3D" id="2.60.40.1120">
    <property type="entry name" value="Carboxypeptidase-like, regulatory domain"/>
    <property type="match status" value="1"/>
</dbReference>
<comment type="subcellular location">
    <subcellularLocation>
        <location evidence="1 11">Cell outer membrane</location>
        <topology evidence="1 11">Multi-pass membrane protein</topology>
    </subcellularLocation>
</comment>
<dbReference type="RefSeq" id="WP_338398279.1">
    <property type="nucleotide sequence ID" value="NZ_AP025293.1"/>
</dbReference>
<sequence length="1048" mass="115098">MKKSILLTLTLLICGLSAWAQQTVSGVVTEAESGESIPGVNVIIKGGEGGTITDFDGAYSLTVEEGSTLIFSFIGLAPQEIQVGSQTQIDVALGQDVKQLTEVVVTALGISRDKASLGYSVQEVGGSDLAVAQTPNAMSALSGKVAGVQVSGGSSMGGSSRVLIRGAASISGNNQPLYIVDGVPLDNSDFNDSNTARGAGGYDYGNMAQDINPDDIESMSVLKGPSAAALYGARAANGVILITTKKGSTKQKGIGVDFKTSVTFEKVNWIAKMQNQYGGGSSSEFDTVREHDGYKFVPYYTDESWGPKFNGQQVVHWDGIRGDGTFETREWRATPNDIQSMFDTGVQLQNSIALSGGNEQGSFRLAYTNLTSTGYMPNSEMDRNTFNFSGDYKFTDKLKANASMNYIRTTALGRPMTGYDNGNIVQSSMQWSQRQLDYNRLRDYKNPDGSQRAWNRTSYADGTPAYTDNPYWTRHENYQNDERDRYYGTMGLTYELAEGLNISGKAFYDAYTFRVYERVAVGSQAQSSFGEDFHTNREVNLEAMISYTKQFGEDWNLSTFAGVNRRDNYYRMNSASTVGGLLIPNLYNVTNGRGMLSFAREQQKRVNSVFGSASIGWKNMVYVDATLRNDWSSTLPSAHNSFLYPSITTSFVFSELEAIQNLSWLDFGKVRFGWAQVGNDTDPYRLMTTYANVDDTGADYMMPTTRPNADLKPETTRSWEVGLEMSMFDNRVTLDATYYTMSTFDQILAVPVSASTGYTFDLLNAGTMRNYGVELALGVDVIRKEDFNWHTDFNFSRNRNQVVELADGIDNYRLASAPFNATVNAFPGSTYGAIMGTDYVYDGNGNRVLVENSEGEMVYAATETPEVLGSILPDFNLGIRNSFRYKNFDASVLIDMQKGGSYFSTSYMFGMYSGMYEETAANGIRETGMILPGVYQNESGEYVQNDRPTSAYTWGKSHFAGPQAQNVFDATYIKLREISIGYTFPNSIIGPFQAIRVGAYGRNLAIWGLDNPHFDPETAVTSSGNVQGIEGGALPPTATFGFDVSVKF</sequence>
<keyword evidence="8 12" id="KW-0798">TonB box</keyword>
<gene>
    <name evidence="16" type="ORF">PEPS_33840</name>
</gene>
<geneLocation type="plasmid" evidence="16 17">
    <name>pPP1</name>
</geneLocation>
<feature type="chain" id="PRO_5046647580" evidence="13">
    <location>
        <begin position="21"/>
        <end position="1048"/>
    </location>
</feature>
<evidence type="ECO:0000256" key="1">
    <source>
        <dbReference type="ARBA" id="ARBA00004571"/>
    </source>
</evidence>
<evidence type="ECO:0000313" key="16">
    <source>
        <dbReference type="EMBL" id="BDD01104.1"/>
    </source>
</evidence>
<dbReference type="InterPro" id="IPR037066">
    <property type="entry name" value="Plug_dom_sf"/>
</dbReference>
<dbReference type="SUPFAM" id="SSF49464">
    <property type="entry name" value="Carboxypeptidase regulatory domain-like"/>
    <property type="match status" value="1"/>
</dbReference>
<keyword evidence="9 11" id="KW-0472">Membrane</keyword>
<evidence type="ECO:0000259" key="15">
    <source>
        <dbReference type="Pfam" id="PF07715"/>
    </source>
</evidence>
<proteinExistence type="inferred from homology"/>
<dbReference type="Proteomes" id="UP001354989">
    <property type="component" value="Plasmid pPP1"/>
</dbReference>
<protein>
    <submittedName>
        <fullName evidence="16">SusC/RagA family TonB-linked outer membrane protein</fullName>
    </submittedName>
</protein>
<organism evidence="16 17">
    <name type="scientific">Persicobacter psychrovividus</name>
    <dbReference type="NCBI Taxonomy" id="387638"/>
    <lineage>
        <taxon>Bacteria</taxon>
        <taxon>Pseudomonadati</taxon>
        <taxon>Bacteroidota</taxon>
        <taxon>Cytophagia</taxon>
        <taxon>Cytophagales</taxon>
        <taxon>Persicobacteraceae</taxon>
        <taxon>Persicobacter</taxon>
    </lineage>
</organism>
<dbReference type="Pfam" id="PF07715">
    <property type="entry name" value="Plug"/>
    <property type="match status" value="1"/>
</dbReference>
<keyword evidence="16" id="KW-0614">Plasmid</keyword>
<evidence type="ECO:0000259" key="14">
    <source>
        <dbReference type="Pfam" id="PF00593"/>
    </source>
</evidence>